<evidence type="ECO:0000313" key="10">
    <source>
        <dbReference type="EMBL" id="EDW48234.1"/>
    </source>
</evidence>
<dbReference type="EMBL" id="CH480816">
    <property type="protein sequence ID" value="EDW48234.1"/>
    <property type="molecule type" value="Genomic_DNA"/>
</dbReference>
<keyword evidence="11" id="KW-1185">Reference proteome</keyword>
<dbReference type="GO" id="GO:0042407">
    <property type="term" value="P:cristae formation"/>
    <property type="evidence" value="ECO:0007669"/>
    <property type="project" value="TreeGrafter"/>
</dbReference>
<evidence type="ECO:0000256" key="3">
    <source>
        <dbReference type="ARBA" id="ARBA00022692"/>
    </source>
</evidence>
<evidence type="ECO:0000256" key="9">
    <source>
        <dbReference type="SAM" id="MobiDB-lite"/>
    </source>
</evidence>
<comment type="subunit">
    <text evidence="8">Component of the mitochondrial contact site and cristae organizing system (MICOS) complex.</text>
</comment>
<protein>
    <recommendedName>
        <fullName evidence="8">MICOS complex subunit MIC13</fullName>
    </recommendedName>
</protein>
<dbReference type="InterPro" id="IPR026769">
    <property type="entry name" value="Mic13"/>
</dbReference>
<sequence length="396" mass="45125">MSVSQLKPEEQVVIAASENLSMGPSPLGESQFNFVAANNCSVALQRGFYFSLRMPDWAKDFKIQTQKILSHGFDCPRRSFKSSNDSEISKFYGDYRPERYGEIFSESSNAQFFETIPREMHVSNQTKSKRALRSPKIKDDLTKHHKEFGFPKLGKMVVGLILRAGVVYAVVMVTKNYGVWESPNKTQDVYDETVERIEPYADRARRKLNICPPRPPPEGEWSFFGVYYYNKLVKSVFDLLSVFPAGLAAFLEKVPSFVNAFNETIQKYIKESQSKKKEITISKGQLDETPLVRPPGLVPPHCKDKNCPKAPLIPPGCDRNRDSFIYEPRLPKKPPCECAKCKQRQAENWKDNKRKCPRIPSSEAKCRCGEGPQSEARSEPIKSCKQCRKTPRETST</sequence>
<dbReference type="PANTHER" id="PTHR31816:SF3">
    <property type="entry name" value="MICOS COMPLEX SUBUNIT MIC13"/>
    <property type="match status" value="1"/>
</dbReference>
<dbReference type="STRING" id="7238.B4HMG6"/>
<dbReference type="Pfam" id="PF15884">
    <property type="entry name" value="QIL1"/>
    <property type="match status" value="1"/>
</dbReference>
<evidence type="ECO:0000313" key="11">
    <source>
        <dbReference type="Proteomes" id="UP000001292"/>
    </source>
</evidence>
<keyword evidence="6 8" id="KW-0496">Mitochondrion</keyword>
<keyword evidence="4 8" id="KW-0999">Mitochondrion inner membrane</keyword>
<evidence type="ECO:0000256" key="7">
    <source>
        <dbReference type="ARBA" id="ARBA00023136"/>
    </source>
</evidence>
<evidence type="ECO:0000256" key="2">
    <source>
        <dbReference type="ARBA" id="ARBA00006771"/>
    </source>
</evidence>
<comment type="similarity">
    <text evidence="2 8">Belongs to the MICOS complex subunit Mic13 family.</text>
</comment>
<dbReference type="HOGENOM" id="CLU_696908_0_0_1"/>
<comment type="function">
    <text evidence="8">Component of the MICOS complex, a large protein complex of the mitochondrial inner membrane that plays crucial roles in the maintenance of crista junctions, inner membrane architecture, and formation of contact sites to the outer membrane.</text>
</comment>
<dbReference type="OMA" id="RRQLNIC"/>
<feature type="region of interest" description="Disordered" evidence="9">
    <location>
        <begin position="348"/>
        <end position="382"/>
    </location>
</feature>
<proteinExistence type="inferred from homology"/>
<evidence type="ECO:0000256" key="1">
    <source>
        <dbReference type="ARBA" id="ARBA00004434"/>
    </source>
</evidence>
<evidence type="ECO:0000256" key="5">
    <source>
        <dbReference type="ARBA" id="ARBA00022989"/>
    </source>
</evidence>
<evidence type="ECO:0000256" key="6">
    <source>
        <dbReference type="ARBA" id="ARBA00023128"/>
    </source>
</evidence>
<dbReference type="GO" id="GO:0061617">
    <property type="term" value="C:MICOS complex"/>
    <property type="evidence" value="ECO:0007669"/>
    <property type="project" value="UniProtKB-UniRule"/>
</dbReference>
<dbReference type="Proteomes" id="UP000001292">
    <property type="component" value="Unassembled WGS sequence"/>
</dbReference>
<keyword evidence="3" id="KW-0812">Transmembrane</keyword>
<gene>
    <name evidence="10" type="primary">Dsec\GM20011</name>
    <name evidence="10" type="ORF">Dsec_GM20011</name>
</gene>
<dbReference type="AlphaFoldDB" id="B4HMG6"/>
<comment type="subcellular location">
    <subcellularLocation>
        <location evidence="1 8">Mitochondrion inner membrane</location>
        <topology evidence="1 8">Single-pass membrane protein</topology>
    </subcellularLocation>
</comment>
<keyword evidence="5" id="KW-1133">Transmembrane helix</keyword>
<evidence type="ECO:0000256" key="4">
    <source>
        <dbReference type="ARBA" id="ARBA00022792"/>
    </source>
</evidence>
<dbReference type="PhylomeDB" id="B4HMG6"/>
<keyword evidence="7" id="KW-0472">Membrane</keyword>
<name>B4HMG6_DROSE</name>
<dbReference type="PANTHER" id="PTHR31816">
    <property type="entry name" value="MICOS COMPLEX SUBUNIT MIC13"/>
    <property type="match status" value="1"/>
</dbReference>
<reference evidence="10 11" key="1">
    <citation type="journal article" date="2007" name="Nature">
        <title>Evolution of genes and genomes on the Drosophila phylogeny.</title>
        <authorList>
            <consortium name="Drosophila 12 Genomes Consortium"/>
            <person name="Clark A.G."/>
            <person name="Eisen M.B."/>
            <person name="Smith D.R."/>
            <person name="Bergman C.M."/>
            <person name="Oliver B."/>
            <person name="Markow T.A."/>
            <person name="Kaufman T.C."/>
            <person name="Kellis M."/>
            <person name="Gelbart W."/>
            <person name="Iyer V.N."/>
            <person name="Pollard D.A."/>
            <person name="Sackton T.B."/>
            <person name="Larracuente A.M."/>
            <person name="Singh N.D."/>
            <person name="Abad J.P."/>
            <person name="Abt D.N."/>
            <person name="Adryan B."/>
            <person name="Aguade M."/>
            <person name="Akashi H."/>
            <person name="Anderson W.W."/>
            <person name="Aquadro C.F."/>
            <person name="Ardell D.H."/>
            <person name="Arguello R."/>
            <person name="Artieri C.G."/>
            <person name="Barbash D.A."/>
            <person name="Barker D."/>
            <person name="Barsanti P."/>
            <person name="Batterham P."/>
            <person name="Batzoglou S."/>
            <person name="Begun D."/>
            <person name="Bhutkar A."/>
            <person name="Blanco E."/>
            <person name="Bosak S.A."/>
            <person name="Bradley R.K."/>
            <person name="Brand A.D."/>
            <person name="Brent M.R."/>
            <person name="Brooks A.N."/>
            <person name="Brown R.H."/>
            <person name="Butlin R.K."/>
            <person name="Caggese C."/>
            <person name="Calvi B.R."/>
            <person name="Bernardo de Carvalho A."/>
            <person name="Caspi A."/>
            <person name="Castrezana S."/>
            <person name="Celniker S.E."/>
            <person name="Chang J.L."/>
            <person name="Chapple C."/>
            <person name="Chatterji S."/>
            <person name="Chinwalla A."/>
            <person name="Civetta A."/>
            <person name="Clifton S.W."/>
            <person name="Comeron J.M."/>
            <person name="Costello J.C."/>
            <person name="Coyne J.A."/>
            <person name="Daub J."/>
            <person name="David R.G."/>
            <person name="Delcher A.L."/>
            <person name="Delehaunty K."/>
            <person name="Do C.B."/>
            <person name="Ebling H."/>
            <person name="Edwards K."/>
            <person name="Eickbush T."/>
            <person name="Evans J.D."/>
            <person name="Filipski A."/>
            <person name="Findeiss S."/>
            <person name="Freyhult E."/>
            <person name="Fulton L."/>
            <person name="Fulton R."/>
            <person name="Garcia A.C."/>
            <person name="Gardiner A."/>
            <person name="Garfield D.A."/>
            <person name="Garvin B.E."/>
            <person name="Gibson G."/>
            <person name="Gilbert D."/>
            <person name="Gnerre S."/>
            <person name="Godfrey J."/>
            <person name="Good R."/>
            <person name="Gotea V."/>
            <person name="Gravely B."/>
            <person name="Greenberg A.J."/>
            <person name="Griffiths-Jones S."/>
            <person name="Gross S."/>
            <person name="Guigo R."/>
            <person name="Gustafson E.A."/>
            <person name="Haerty W."/>
            <person name="Hahn M.W."/>
            <person name="Halligan D.L."/>
            <person name="Halpern A.L."/>
            <person name="Halter G.M."/>
            <person name="Han M.V."/>
            <person name="Heger A."/>
            <person name="Hillier L."/>
            <person name="Hinrichs A.S."/>
            <person name="Holmes I."/>
            <person name="Hoskins R.A."/>
            <person name="Hubisz M.J."/>
            <person name="Hultmark D."/>
            <person name="Huntley M.A."/>
            <person name="Jaffe D.B."/>
            <person name="Jagadeeshan S."/>
            <person name="Jeck W.R."/>
            <person name="Johnson J."/>
            <person name="Jones C.D."/>
            <person name="Jordan W.C."/>
            <person name="Karpen G.H."/>
            <person name="Kataoka E."/>
            <person name="Keightley P.D."/>
            <person name="Kheradpour P."/>
            <person name="Kirkness E.F."/>
            <person name="Koerich L.B."/>
            <person name="Kristiansen K."/>
            <person name="Kudrna D."/>
            <person name="Kulathinal R.J."/>
            <person name="Kumar S."/>
            <person name="Kwok R."/>
            <person name="Lander E."/>
            <person name="Langley C.H."/>
            <person name="Lapoint R."/>
            <person name="Lazzaro B.P."/>
            <person name="Lee S.J."/>
            <person name="Levesque L."/>
            <person name="Li R."/>
            <person name="Lin C.F."/>
            <person name="Lin M.F."/>
            <person name="Lindblad-Toh K."/>
            <person name="Llopart A."/>
            <person name="Long M."/>
            <person name="Low L."/>
            <person name="Lozovsky E."/>
            <person name="Lu J."/>
            <person name="Luo M."/>
            <person name="Machado C.A."/>
            <person name="Makalowski W."/>
            <person name="Marzo M."/>
            <person name="Matsuda M."/>
            <person name="Matzkin L."/>
            <person name="McAllister B."/>
            <person name="McBride C.S."/>
            <person name="McKernan B."/>
            <person name="McKernan K."/>
            <person name="Mendez-Lago M."/>
            <person name="Minx P."/>
            <person name="Mollenhauer M.U."/>
            <person name="Montooth K."/>
            <person name="Mount S.M."/>
            <person name="Mu X."/>
            <person name="Myers E."/>
            <person name="Negre B."/>
            <person name="Newfeld S."/>
            <person name="Nielsen R."/>
            <person name="Noor M.A."/>
            <person name="O'Grady P."/>
            <person name="Pachter L."/>
            <person name="Papaceit M."/>
            <person name="Parisi M.J."/>
            <person name="Parisi M."/>
            <person name="Parts L."/>
            <person name="Pedersen J.S."/>
            <person name="Pesole G."/>
            <person name="Phillippy A.M."/>
            <person name="Ponting C.P."/>
            <person name="Pop M."/>
            <person name="Porcelli D."/>
            <person name="Powell J.R."/>
            <person name="Prohaska S."/>
            <person name="Pruitt K."/>
            <person name="Puig M."/>
            <person name="Quesneville H."/>
            <person name="Ram K.R."/>
            <person name="Rand D."/>
            <person name="Rasmussen M.D."/>
            <person name="Reed L.K."/>
            <person name="Reenan R."/>
            <person name="Reily A."/>
            <person name="Remington K.A."/>
            <person name="Rieger T.T."/>
            <person name="Ritchie M.G."/>
            <person name="Robin C."/>
            <person name="Rogers Y.H."/>
            <person name="Rohde C."/>
            <person name="Rozas J."/>
            <person name="Rubenfield M.J."/>
            <person name="Ruiz A."/>
            <person name="Russo S."/>
            <person name="Salzberg S.L."/>
            <person name="Sanchez-Gracia A."/>
            <person name="Saranga D.J."/>
            <person name="Sato H."/>
            <person name="Schaeffer S.W."/>
            <person name="Schatz M.C."/>
            <person name="Schlenke T."/>
            <person name="Schwartz R."/>
            <person name="Segarra C."/>
            <person name="Singh R.S."/>
            <person name="Sirot L."/>
            <person name="Sirota M."/>
            <person name="Sisneros N.B."/>
            <person name="Smith C.D."/>
            <person name="Smith T.F."/>
            <person name="Spieth J."/>
            <person name="Stage D.E."/>
            <person name="Stark A."/>
            <person name="Stephan W."/>
            <person name="Strausberg R.L."/>
            <person name="Strempel S."/>
            <person name="Sturgill D."/>
            <person name="Sutton G."/>
            <person name="Sutton G.G."/>
            <person name="Tao W."/>
            <person name="Teichmann S."/>
            <person name="Tobari Y.N."/>
            <person name="Tomimura Y."/>
            <person name="Tsolas J.M."/>
            <person name="Valente V.L."/>
            <person name="Venter E."/>
            <person name="Venter J.C."/>
            <person name="Vicario S."/>
            <person name="Vieira F.G."/>
            <person name="Vilella A.J."/>
            <person name="Villasante A."/>
            <person name="Walenz B."/>
            <person name="Wang J."/>
            <person name="Wasserman M."/>
            <person name="Watts T."/>
            <person name="Wilson D."/>
            <person name="Wilson R.K."/>
            <person name="Wing R.A."/>
            <person name="Wolfner M.F."/>
            <person name="Wong A."/>
            <person name="Wong G.K."/>
            <person name="Wu C.I."/>
            <person name="Wu G."/>
            <person name="Yamamoto D."/>
            <person name="Yang H.P."/>
            <person name="Yang S.P."/>
            <person name="Yorke J.A."/>
            <person name="Yoshida K."/>
            <person name="Zdobnov E."/>
            <person name="Zhang P."/>
            <person name="Zhang Y."/>
            <person name="Zimin A.V."/>
            <person name="Baldwin J."/>
            <person name="Abdouelleil A."/>
            <person name="Abdulkadir J."/>
            <person name="Abebe A."/>
            <person name="Abera B."/>
            <person name="Abreu J."/>
            <person name="Acer S.C."/>
            <person name="Aftuck L."/>
            <person name="Alexander A."/>
            <person name="An P."/>
            <person name="Anderson E."/>
            <person name="Anderson S."/>
            <person name="Arachi H."/>
            <person name="Azer M."/>
            <person name="Bachantsang P."/>
            <person name="Barry A."/>
            <person name="Bayul T."/>
            <person name="Berlin A."/>
            <person name="Bessette D."/>
            <person name="Bloom T."/>
            <person name="Blye J."/>
            <person name="Boguslavskiy L."/>
            <person name="Bonnet C."/>
            <person name="Boukhgalter B."/>
            <person name="Bourzgui I."/>
            <person name="Brown A."/>
            <person name="Cahill P."/>
            <person name="Channer S."/>
            <person name="Cheshatsang Y."/>
            <person name="Chuda L."/>
            <person name="Citroen M."/>
            <person name="Collymore A."/>
            <person name="Cooke P."/>
            <person name="Costello M."/>
            <person name="D'Aco K."/>
            <person name="Daza R."/>
            <person name="De Haan G."/>
            <person name="DeGray S."/>
            <person name="DeMaso C."/>
            <person name="Dhargay N."/>
            <person name="Dooley K."/>
            <person name="Dooley E."/>
            <person name="Doricent M."/>
            <person name="Dorje P."/>
            <person name="Dorjee K."/>
            <person name="Dupes A."/>
            <person name="Elong R."/>
            <person name="Falk J."/>
            <person name="Farina A."/>
            <person name="Faro S."/>
            <person name="Ferguson D."/>
            <person name="Fisher S."/>
            <person name="Foley C.D."/>
            <person name="Franke A."/>
            <person name="Friedrich D."/>
            <person name="Gadbois L."/>
            <person name="Gearin G."/>
            <person name="Gearin C.R."/>
            <person name="Giannoukos G."/>
            <person name="Goode T."/>
            <person name="Graham J."/>
            <person name="Grandbois E."/>
            <person name="Grewal S."/>
            <person name="Gyaltsen K."/>
            <person name="Hafez N."/>
            <person name="Hagos B."/>
            <person name="Hall J."/>
            <person name="Henson C."/>
            <person name="Hollinger A."/>
            <person name="Honan T."/>
            <person name="Huard M.D."/>
            <person name="Hughes L."/>
            <person name="Hurhula B."/>
            <person name="Husby M.E."/>
            <person name="Kamat A."/>
            <person name="Kanga B."/>
            <person name="Kashin S."/>
            <person name="Khazanovich D."/>
            <person name="Kisner P."/>
            <person name="Lance K."/>
            <person name="Lara M."/>
            <person name="Lee W."/>
            <person name="Lennon N."/>
            <person name="Letendre F."/>
            <person name="LeVine R."/>
            <person name="Lipovsky A."/>
            <person name="Liu X."/>
            <person name="Liu J."/>
            <person name="Liu S."/>
            <person name="Lokyitsang T."/>
            <person name="Lokyitsang Y."/>
            <person name="Lubonja R."/>
            <person name="Lui A."/>
            <person name="MacDonald P."/>
            <person name="Magnisalis V."/>
            <person name="Maru K."/>
            <person name="Matthews C."/>
            <person name="McCusker W."/>
            <person name="McDonough S."/>
            <person name="Mehta T."/>
            <person name="Meldrim J."/>
            <person name="Meneus L."/>
            <person name="Mihai O."/>
            <person name="Mihalev A."/>
            <person name="Mihova T."/>
            <person name="Mittelman R."/>
            <person name="Mlenga V."/>
            <person name="Montmayeur A."/>
            <person name="Mulrain L."/>
            <person name="Navidi A."/>
            <person name="Naylor J."/>
            <person name="Negash T."/>
            <person name="Nguyen T."/>
            <person name="Nguyen N."/>
            <person name="Nicol R."/>
            <person name="Norbu C."/>
            <person name="Norbu N."/>
            <person name="Novod N."/>
            <person name="O'Neill B."/>
            <person name="Osman S."/>
            <person name="Markiewicz E."/>
            <person name="Oyono O.L."/>
            <person name="Patti C."/>
            <person name="Phunkhang P."/>
            <person name="Pierre F."/>
            <person name="Priest M."/>
            <person name="Raghuraman S."/>
            <person name="Rege F."/>
            <person name="Reyes R."/>
            <person name="Rise C."/>
            <person name="Rogov P."/>
            <person name="Ross K."/>
            <person name="Ryan E."/>
            <person name="Settipalli S."/>
            <person name="Shea T."/>
            <person name="Sherpa N."/>
            <person name="Shi L."/>
            <person name="Shih D."/>
            <person name="Sparrow T."/>
            <person name="Spaulding J."/>
            <person name="Stalker J."/>
            <person name="Stange-Thomann N."/>
            <person name="Stavropoulos S."/>
            <person name="Stone C."/>
            <person name="Strader C."/>
            <person name="Tesfaye S."/>
            <person name="Thomson T."/>
            <person name="Thoulutsang Y."/>
            <person name="Thoulutsang D."/>
            <person name="Topham K."/>
            <person name="Topping I."/>
            <person name="Tsamla T."/>
            <person name="Vassiliev H."/>
            <person name="Vo A."/>
            <person name="Wangchuk T."/>
            <person name="Wangdi T."/>
            <person name="Weiand M."/>
            <person name="Wilkinson J."/>
            <person name="Wilson A."/>
            <person name="Yadav S."/>
            <person name="Young G."/>
            <person name="Yu Q."/>
            <person name="Zembek L."/>
            <person name="Zhong D."/>
            <person name="Zimmer A."/>
            <person name="Zwirko Z."/>
            <person name="Jaffe D.B."/>
            <person name="Alvarez P."/>
            <person name="Brockman W."/>
            <person name="Butler J."/>
            <person name="Chin C."/>
            <person name="Gnerre S."/>
            <person name="Grabherr M."/>
            <person name="Kleber M."/>
            <person name="Mauceli E."/>
            <person name="MacCallum I."/>
        </authorList>
    </citation>
    <scope>NUCLEOTIDE SEQUENCE [LARGE SCALE GENOMIC DNA]</scope>
    <source>
        <strain evidence="11">Rob3c / Tucson 14021-0248.25</strain>
    </source>
</reference>
<organism evidence="11">
    <name type="scientific">Drosophila sechellia</name>
    <name type="common">Fruit fly</name>
    <dbReference type="NCBI Taxonomy" id="7238"/>
    <lineage>
        <taxon>Eukaryota</taxon>
        <taxon>Metazoa</taxon>
        <taxon>Ecdysozoa</taxon>
        <taxon>Arthropoda</taxon>
        <taxon>Hexapoda</taxon>
        <taxon>Insecta</taxon>
        <taxon>Pterygota</taxon>
        <taxon>Neoptera</taxon>
        <taxon>Endopterygota</taxon>
        <taxon>Diptera</taxon>
        <taxon>Brachycera</taxon>
        <taxon>Muscomorpha</taxon>
        <taxon>Ephydroidea</taxon>
        <taxon>Drosophilidae</taxon>
        <taxon>Drosophila</taxon>
        <taxon>Sophophora</taxon>
    </lineage>
</organism>
<dbReference type="GO" id="GO:0044284">
    <property type="term" value="C:mitochondrial crista junction"/>
    <property type="evidence" value="ECO:0007669"/>
    <property type="project" value="TreeGrafter"/>
</dbReference>
<evidence type="ECO:0000256" key="8">
    <source>
        <dbReference type="RuleBase" id="RU363009"/>
    </source>
</evidence>
<accession>B4HMG6</accession>